<evidence type="ECO:0000313" key="2">
    <source>
        <dbReference type="EMBL" id="OCW57368.1"/>
    </source>
</evidence>
<accession>A0A1C1YUZ8</accession>
<keyword evidence="3" id="KW-1185">Reference proteome</keyword>
<comment type="caution">
    <text evidence="2">The sequence shown here is derived from an EMBL/GenBank/DDBJ whole genome shotgun (WGS) entry which is preliminary data.</text>
</comment>
<keyword evidence="1" id="KW-0812">Transmembrane</keyword>
<organism evidence="2 3">
    <name type="scientific">Hoeflea olei</name>
    <dbReference type="NCBI Taxonomy" id="1480615"/>
    <lineage>
        <taxon>Bacteria</taxon>
        <taxon>Pseudomonadati</taxon>
        <taxon>Pseudomonadota</taxon>
        <taxon>Alphaproteobacteria</taxon>
        <taxon>Hyphomicrobiales</taxon>
        <taxon>Rhizobiaceae</taxon>
        <taxon>Hoeflea</taxon>
    </lineage>
</organism>
<name>A0A1C1YUZ8_9HYPH</name>
<dbReference type="EMBL" id="LQZT01000016">
    <property type="protein sequence ID" value="OCW57368.1"/>
    <property type="molecule type" value="Genomic_DNA"/>
</dbReference>
<gene>
    <name evidence="2" type="ORF">AWJ14_18065</name>
</gene>
<evidence type="ECO:0000313" key="3">
    <source>
        <dbReference type="Proteomes" id="UP000094795"/>
    </source>
</evidence>
<keyword evidence="1" id="KW-0472">Membrane</keyword>
<dbReference type="OrthoDB" id="5339490at2"/>
<feature type="transmembrane region" description="Helical" evidence="1">
    <location>
        <begin position="71"/>
        <end position="91"/>
    </location>
</feature>
<reference evidence="2 3" key="1">
    <citation type="submission" date="2015-12" db="EMBL/GenBank/DDBJ databases">
        <authorList>
            <person name="Shamseldin A."/>
            <person name="Moawad H."/>
            <person name="Abd El-Rahim W.M."/>
            <person name="Sadowsky M.J."/>
        </authorList>
    </citation>
    <scope>NUCLEOTIDE SEQUENCE [LARGE SCALE GENOMIC DNA]</scope>
    <source>
        <strain evidence="2 3">JC234</strain>
    </source>
</reference>
<dbReference type="STRING" id="1480615.AWJ14_18065"/>
<dbReference type="Proteomes" id="UP000094795">
    <property type="component" value="Unassembled WGS sequence"/>
</dbReference>
<dbReference type="AlphaFoldDB" id="A0A1C1YUZ8"/>
<feature type="transmembrane region" description="Helical" evidence="1">
    <location>
        <begin position="12"/>
        <end position="36"/>
    </location>
</feature>
<dbReference type="RefSeq" id="WP_066179175.1">
    <property type="nucleotide sequence ID" value="NZ_LQZT01000016.1"/>
</dbReference>
<evidence type="ECO:0008006" key="4">
    <source>
        <dbReference type="Google" id="ProtNLM"/>
    </source>
</evidence>
<sequence>MPTLFNRYATPFITGLFLVSLVSGVALFFHLGSAAFHGMHEWLSMVLIVPFVLHVWKNWRPFANYFKRTPMLLAMAVSLVAGLGFAVPAMTGQGGGGSPQRMVFQAFEAGALADVAPLFGHDGESLASALREKGLTVSGPGATVKAIGDASGKPPFEVIGAIAASKR</sequence>
<protein>
    <recommendedName>
        <fullName evidence="4">DUF4405 domain-containing protein</fullName>
    </recommendedName>
</protein>
<feature type="transmembrane region" description="Helical" evidence="1">
    <location>
        <begin position="42"/>
        <end position="59"/>
    </location>
</feature>
<evidence type="ECO:0000256" key="1">
    <source>
        <dbReference type="SAM" id="Phobius"/>
    </source>
</evidence>
<keyword evidence="1" id="KW-1133">Transmembrane helix</keyword>
<proteinExistence type="predicted"/>